<evidence type="ECO:0000313" key="7">
    <source>
        <dbReference type="Proteomes" id="UP000630615"/>
    </source>
</evidence>
<evidence type="ECO:0000256" key="3">
    <source>
        <dbReference type="PROSITE-ProRule" id="PRU00289"/>
    </source>
</evidence>
<accession>A0ABQ1PD48</accession>
<keyword evidence="1 3" id="KW-0547">Nucleotide-binding</keyword>
<protein>
    <submittedName>
        <fullName evidence="6">Cell division protein FtsK</fullName>
    </submittedName>
</protein>
<gene>
    <name evidence="6" type="ORF">GCM10011573_25590</name>
</gene>
<keyword evidence="2 3" id="KW-0067">ATP-binding</keyword>
<evidence type="ECO:0000256" key="1">
    <source>
        <dbReference type="ARBA" id="ARBA00022741"/>
    </source>
</evidence>
<keyword evidence="4" id="KW-0472">Membrane</keyword>
<evidence type="ECO:0000259" key="5">
    <source>
        <dbReference type="PROSITE" id="PS50901"/>
    </source>
</evidence>
<organism evidence="6 7">
    <name type="scientific">Enterococcus wangshanyuanii</name>
    <dbReference type="NCBI Taxonomy" id="2005703"/>
    <lineage>
        <taxon>Bacteria</taxon>
        <taxon>Bacillati</taxon>
        <taxon>Bacillota</taxon>
        <taxon>Bacilli</taxon>
        <taxon>Lactobacillales</taxon>
        <taxon>Enterococcaceae</taxon>
        <taxon>Enterococcus</taxon>
    </lineage>
</organism>
<dbReference type="PANTHER" id="PTHR22683:SF47">
    <property type="entry name" value="FTSK DOMAIN-CONTAINING PROTEIN YDCQ"/>
    <property type="match status" value="1"/>
</dbReference>
<name>A0ABQ1PD48_9ENTE</name>
<dbReference type="SMART" id="SM00382">
    <property type="entry name" value="AAA"/>
    <property type="match status" value="1"/>
</dbReference>
<evidence type="ECO:0000313" key="6">
    <source>
        <dbReference type="EMBL" id="GGC94834.1"/>
    </source>
</evidence>
<dbReference type="InterPro" id="IPR050206">
    <property type="entry name" value="FtsK/SpoIIIE/SftA"/>
</dbReference>
<evidence type="ECO:0000256" key="2">
    <source>
        <dbReference type="ARBA" id="ARBA00022840"/>
    </source>
</evidence>
<evidence type="ECO:0000256" key="4">
    <source>
        <dbReference type="SAM" id="Phobius"/>
    </source>
</evidence>
<feature type="binding site" evidence="3">
    <location>
        <begin position="224"/>
        <end position="231"/>
    </location>
    <ligand>
        <name>ATP</name>
        <dbReference type="ChEBI" id="CHEBI:30616"/>
    </ligand>
</feature>
<feature type="transmembrane region" description="Helical" evidence="4">
    <location>
        <begin position="60"/>
        <end position="82"/>
    </location>
</feature>
<dbReference type="PANTHER" id="PTHR22683">
    <property type="entry name" value="SPORULATION PROTEIN RELATED"/>
    <property type="match status" value="1"/>
</dbReference>
<feature type="domain" description="FtsK" evidence="5">
    <location>
        <begin position="207"/>
        <end position="396"/>
    </location>
</feature>
<dbReference type="InterPro" id="IPR027417">
    <property type="entry name" value="P-loop_NTPase"/>
</dbReference>
<dbReference type="Proteomes" id="UP000630615">
    <property type="component" value="Unassembled WGS sequence"/>
</dbReference>
<keyword evidence="6" id="KW-0132">Cell division</keyword>
<dbReference type="PROSITE" id="PS50901">
    <property type="entry name" value="FTSK"/>
    <property type="match status" value="1"/>
</dbReference>
<reference evidence="7" key="1">
    <citation type="journal article" date="2019" name="Int. J. Syst. Evol. Microbiol.">
        <title>The Global Catalogue of Microorganisms (GCM) 10K type strain sequencing project: providing services to taxonomists for standard genome sequencing and annotation.</title>
        <authorList>
            <consortium name="The Broad Institute Genomics Platform"/>
            <consortium name="The Broad Institute Genome Sequencing Center for Infectious Disease"/>
            <person name="Wu L."/>
            <person name="Ma J."/>
        </authorList>
    </citation>
    <scope>NUCLEOTIDE SEQUENCE [LARGE SCALE GENOMIC DNA]</scope>
    <source>
        <strain evidence="7">CGMCC 1.15942</strain>
    </source>
</reference>
<dbReference type="InterPro" id="IPR002543">
    <property type="entry name" value="FtsK_dom"/>
</dbReference>
<dbReference type="GO" id="GO:0051301">
    <property type="term" value="P:cell division"/>
    <property type="evidence" value="ECO:0007669"/>
    <property type="project" value="UniProtKB-KW"/>
</dbReference>
<dbReference type="InterPro" id="IPR003593">
    <property type="entry name" value="AAA+_ATPase"/>
</dbReference>
<dbReference type="SUPFAM" id="SSF52540">
    <property type="entry name" value="P-loop containing nucleoside triphosphate hydrolases"/>
    <property type="match status" value="1"/>
</dbReference>
<keyword evidence="4" id="KW-1133">Transmembrane helix</keyword>
<comment type="caution">
    <text evidence="6">The sequence shown here is derived from an EMBL/GenBank/DDBJ whole genome shotgun (WGS) entry which is preliminary data.</text>
</comment>
<feature type="transmembrane region" description="Helical" evidence="4">
    <location>
        <begin position="21"/>
        <end position="48"/>
    </location>
</feature>
<proteinExistence type="predicted"/>
<dbReference type="EMBL" id="BMKI01000006">
    <property type="protein sequence ID" value="GGC94834.1"/>
    <property type="molecule type" value="Genomic_DNA"/>
</dbReference>
<sequence>MINKLVVYRGKRIRMFHRNLLFKYGLGICSPFFVLLGVYHFFITYPMVEKMNGEYTIQPFIVPVIITIIGIMFSMSFSFFIIRSSQLRGGFFSKQYKKQLLAEYLDENEYVIKKTKKTEKGQKETRKFPKVYYRANGDTDEFTFKIGNKFQDKFLQIGRPLEDMYLADLTAVKREQGFVTFCYLIDVQSKRIKFEDLSAKDGKVELMKGVVWEYDALPHMLITGGTGGGKTYFIYSLISALGKEGRVHIADPKNADLADLGNFDAFKGLVASDKKDIFKQMQEAVELMDKRFLHMKKQPNYTIGKNYRYYGMKPEFFIVDEWAAFVSVLDKYGRDDALTEEKLYESISPLVLKARQAGVFFILATQKAGTDVIRSAIRDNLMCKVSLGRLSEQGYIMTFGDDNKNKAFINKYGVVGRGYIDVGAGVPQELYSPLVDKTFDFVEFFKNFPAMPFTDVDAVEVTEEDKEMLEDIYSDQFENEEKEQIELTRSEHRAQMIREKNEKAEALMEGVSYSDLVKQQQKEVD</sequence>
<dbReference type="Gene3D" id="3.40.50.300">
    <property type="entry name" value="P-loop containing nucleotide triphosphate hydrolases"/>
    <property type="match status" value="1"/>
</dbReference>
<dbReference type="RefSeq" id="WP_227011153.1">
    <property type="nucleotide sequence ID" value="NZ_BMKI01000006.1"/>
</dbReference>
<keyword evidence="7" id="KW-1185">Reference proteome</keyword>
<keyword evidence="4" id="KW-0812">Transmembrane</keyword>
<keyword evidence="6" id="KW-0131">Cell cycle</keyword>